<reference evidence="1" key="1">
    <citation type="submission" date="2018-02" db="EMBL/GenBank/DDBJ databases">
        <title>Rhizophora mucronata_Transcriptome.</title>
        <authorList>
            <person name="Meera S.P."/>
            <person name="Sreeshan A."/>
            <person name="Augustine A."/>
        </authorList>
    </citation>
    <scope>NUCLEOTIDE SEQUENCE</scope>
    <source>
        <tissue evidence="1">Leaf</tissue>
    </source>
</reference>
<protein>
    <submittedName>
        <fullName evidence="1">Uncharacterized protein</fullName>
    </submittedName>
</protein>
<proteinExistence type="predicted"/>
<name>A0A2P2MYX2_RHIMU</name>
<accession>A0A2P2MYX2</accession>
<sequence length="54" mass="6244">MMRENTNYSDSKRVGKFDVEFVAGCLLFGDASLELGIGREYRWKVLVWENGNEL</sequence>
<dbReference type="AlphaFoldDB" id="A0A2P2MYX2"/>
<dbReference type="EMBL" id="GGEC01054905">
    <property type="protein sequence ID" value="MBX35389.1"/>
    <property type="molecule type" value="Transcribed_RNA"/>
</dbReference>
<evidence type="ECO:0000313" key="1">
    <source>
        <dbReference type="EMBL" id="MBX35389.1"/>
    </source>
</evidence>
<organism evidence="1">
    <name type="scientific">Rhizophora mucronata</name>
    <name type="common">Asiatic mangrove</name>
    <dbReference type="NCBI Taxonomy" id="61149"/>
    <lineage>
        <taxon>Eukaryota</taxon>
        <taxon>Viridiplantae</taxon>
        <taxon>Streptophyta</taxon>
        <taxon>Embryophyta</taxon>
        <taxon>Tracheophyta</taxon>
        <taxon>Spermatophyta</taxon>
        <taxon>Magnoliopsida</taxon>
        <taxon>eudicotyledons</taxon>
        <taxon>Gunneridae</taxon>
        <taxon>Pentapetalae</taxon>
        <taxon>rosids</taxon>
        <taxon>fabids</taxon>
        <taxon>Malpighiales</taxon>
        <taxon>Rhizophoraceae</taxon>
        <taxon>Rhizophora</taxon>
    </lineage>
</organism>